<evidence type="ECO:0000313" key="3">
    <source>
        <dbReference type="Proteomes" id="UP000281572"/>
    </source>
</evidence>
<reference evidence="3" key="1">
    <citation type="submission" date="2018-08" db="EMBL/GenBank/DDBJ databases">
        <authorList>
            <person name="Pathak A."/>
            <person name="Staton O.A."/>
            <person name="Aldaher A.R."/>
            <person name="Baird K.M."/>
            <person name="Borah A."/>
            <person name="Haggard G.E."/>
            <person name="Meesala S."/>
            <person name="Nealy S.L."/>
            <person name="Ramdas R."/>
            <person name="Rocha M."/>
            <person name="Sristi D."/>
            <person name="Thukral S."/>
            <person name="Walls C.E."/>
            <person name="Waqas M."/>
            <person name="Williams M.R."/>
            <person name="Winters A.K."/>
            <person name="Sahawneh K.J."/>
            <person name="Monti D.L."/>
            <person name="Garlena R.A."/>
            <person name="Russell D.A."/>
            <person name="Pope W.H."/>
            <person name="Jacobs-Sera D."/>
            <person name="Hatfull G.F."/>
        </authorList>
    </citation>
    <scope>NUCLEOTIDE SEQUENCE [LARGE SCALE GENOMIC DNA]</scope>
</reference>
<organism evidence="2 3">
    <name type="scientific">Corynebacterium phage Juicebox</name>
    <dbReference type="NCBI Taxonomy" id="2301600"/>
    <lineage>
        <taxon>Viruses</taxon>
        <taxon>Duplodnaviria</taxon>
        <taxon>Heunggongvirae</taxon>
        <taxon>Uroviricota</taxon>
        <taxon>Caudoviricetes</taxon>
        <taxon>Juiceboxvirus</taxon>
        <taxon>Juiceboxvirus juicebox</taxon>
    </lineage>
</organism>
<keyword evidence="3" id="KW-1185">Reference proteome</keyword>
<dbReference type="GeneID" id="55003897"/>
<evidence type="ECO:0000256" key="1">
    <source>
        <dbReference type="SAM" id="MobiDB-lite"/>
    </source>
</evidence>
<dbReference type="Proteomes" id="UP000281572">
    <property type="component" value="Segment"/>
</dbReference>
<name>A0A385UEZ7_9CAUD</name>
<gene>
    <name evidence="2" type="primary">56</name>
    <name evidence="2" type="ORF">JUICEBOX_56</name>
</gene>
<feature type="compositionally biased region" description="Basic and acidic residues" evidence="1">
    <location>
        <begin position="29"/>
        <end position="38"/>
    </location>
</feature>
<proteinExistence type="predicted"/>
<feature type="region of interest" description="Disordered" evidence="1">
    <location>
        <begin position="17"/>
        <end position="38"/>
    </location>
</feature>
<evidence type="ECO:0000313" key="2">
    <source>
        <dbReference type="EMBL" id="AYB69485.1"/>
    </source>
</evidence>
<dbReference type="KEGG" id="vg:55003897"/>
<sequence>MTTPQLELIPRTLIAPAPADQCGEQVPADDGRGFHKPDYSASLGTRHLHDPRWWGRLIRCRPGDASDMTRPQWRRLIRVYSLPHNPEWPADGTDGWPERRIVAEDPDGSQHVCLVACNCEIAATRHEWENGAIPLPDIPDYRSLDE</sequence>
<protein>
    <submittedName>
        <fullName evidence="2">Uncharacterized protein</fullName>
    </submittedName>
</protein>
<accession>A0A385UEZ7</accession>
<dbReference type="RefSeq" id="YP_009812825.1">
    <property type="nucleotide sequence ID" value="NC_048070.1"/>
</dbReference>
<dbReference type="EMBL" id="MH727550">
    <property type="protein sequence ID" value="AYB69485.1"/>
    <property type="molecule type" value="Genomic_DNA"/>
</dbReference>